<dbReference type="SUPFAM" id="SSF54665">
    <property type="entry name" value="CO dehydrogenase molybdoprotein N-domain-like"/>
    <property type="match status" value="1"/>
</dbReference>
<dbReference type="RefSeq" id="WP_204637826.1">
    <property type="nucleotide sequence ID" value="NZ_JADIKC010000011.1"/>
</dbReference>
<keyword evidence="7" id="KW-1185">Reference proteome</keyword>
<organism evidence="6 7">
    <name type="scientific">Dyella kyungheensis</name>
    <dbReference type="NCBI Taxonomy" id="1242174"/>
    <lineage>
        <taxon>Bacteria</taxon>
        <taxon>Pseudomonadati</taxon>
        <taxon>Pseudomonadota</taxon>
        <taxon>Gammaproteobacteria</taxon>
        <taxon>Lysobacterales</taxon>
        <taxon>Rhodanobacteraceae</taxon>
        <taxon>Dyella</taxon>
    </lineage>
</organism>
<name>A0ABS2JY15_9GAMM</name>
<dbReference type="InterPro" id="IPR008274">
    <property type="entry name" value="AldOxase/xan_DH_MoCoBD1"/>
</dbReference>
<dbReference type="InterPro" id="IPR000674">
    <property type="entry name" value="Ald_Oxase/Xan_DH_a/b"/>
</dbReference>
<sequence length="745" mass="80599">MNEASSYVDLPVVGKPLRRIDGPLKVSGSARYASDFSFPEMVYAVPVCATVARAHIAAIDTAAAEAMAGVRKIYTRQNIGKFYRVSKASKAKIDEARPPLDDDEVRYYGQYVALVIADTFEQATAAARAVQVRYTNVQAPLVSARLDSDKPPETETERGDPDASYEKAAVKVDHTYSTPVETHNPIELHASVALWDGTRFTLYETTQAVMNFRAVMAQMLGVPTDSVRVITEYLGSGFGGKLWPWTQALLAAAAARDLKRPVKLVVDRQMMFHNVGHRPSTQQRIRLGADASGKLTSLRQDYLYQRASLAEYKEDCGEATGFMYSTPDLRVTSAYAERSVGPATSMRGPGAVPGLYALESAMDELAVALNMDPIALRLHNEPQIDEKENIPFSSRHLKECLTRGAEVFGWSRRQAKVGSMRDGDAILGWGVAACSWIAERFAAEVAVTLQADGSVRVASATQDIGTGTYTVIAQMAAGLAGVDVEKVKVVIGDSSLPPGPWSGGSMATGSMVPVLIQAIEQAGGQLVQIAAEEGKRFNGAKADQLAFTRGRIHRRDQDPSSGVSFSELLQEAKTGHVEGHGKAEGTFGQKKKTHSTHSFGAHFVEVKWQPELARLRVQRVLTVIDAGRIVNPLTGQNQIEGAVVMGIGMAMFEETHYEPRTGMAVNSNLADYIMTSHADMPPDMQVIFLDYPDTKVNAMGVRGIGEIGLAGIAAAIANAAYHATGVRVRDLPIRIEDLLSESRNG</sequence>
<dbReference type="SUPFAM" id="SSF56003">
    <property type="entry name" value="Molybdenum cofactor-binding domain"/>
    <property type="match status" value="1"/>
</dbReference>
<dbReference type="InterPro" id="IPR037165">
    <property type="entry name" value="AldOxase/xan_DH_Mopterin-bd_sf"/>
</dbReference>
<accession>A0ABS2JY15</accession>
<evidence type="ECO:0000256" key="3">
    <source>
        <dbReference type="ARBA" id="ARBA00023002"/>
    </source>
</evidence>
<dbReference type="EMBL" id="JADIKC010000011">
    <property type="protein sequence ID" value="MBM7123372.1"/>
    <property type="molecule type" value="Genomic_DNA"/>
</dbReference>
<dbReference type="InterPro" id="IPR016208">
    <property type="entry name" value="Ald_Oxase/xanthine_DH-like"/>
</dbReference>
<dbReference type="InterPro" id="IPR046867">
    <property type="entry name" value="AldOxase/xan_DH_MoCoBD2"/>
</dbReference>
<keyword evidence="3" id="KW-0560">Oxidoreductase</keyword>
<evidence type="ECO:0000256" key="2">
    <source>
        <dbReference type="ARBA" id="ARBA00022505"/>
    </source>
</evidence>
<feature type="compositionally biased region" description="Basic and acidic residues" evidence="4">
    <location>
        <begin position="146"/>
        <end position="164"/>
    </location>
</feature>
<gene>
    <name evidence="6" type="ORF">ISP20_19570</name>
</gene>
<keyword evidence="2" id="KW-0500">Molybdenum</keyword>
<evidence type="ECO:0000256" key="1">
    <source>
        <dbReference type="ARBA" id="ARBA00006849"/>
    </source>
</evidence>
<dbReference type="PANTHER" id="PTHR11908:SF132">
    <property type="entry name" value="ALDEHYDE OXIDASE 1-RELATED"/>
    <property type="match status" value="1"/>
</dbReference>
<feature type="domain" description="Aldehyde oxidase/xanthine dehydrogenase a/b hammerhead" evidence="5">
    <location>
        <begin position="27"/>
        <end position="138"/>
    </location>
</feature>
<comment type="similarity">
    <text evidence="1">Belongs to the xanthine dehydrogenase family.</text>
</comment>
<reference evidence="6 7" key="1">
    <citation type="submission" date="2020-10" db="EMBL/GenBank/DDBJ databases">
        <title>Phylogeny of dyella-like bacteria.</title>
        <authorList>
            <person name="Fu J."/>
        </authorList>
    </citation>
    <scope>NUCLEOTIDE SEQUENCE [LARGE SCALE GENOMIC DNA]</scope>
    <source>
        <strain evidence="6 7">THG-B117</strain>
    </source>
</reference>
<comment type="caution">
    <text evidence="6">The sequence shown here is derived from an EMBL/GenBank/DDBJ whole genome shotgun (WGS) entry which is preliminary data.</text>
</comment>
<dbReference type="Pfam" id="PF20256">
    <property type="entry name" value="MoCoBD_2"/>
    <property type="match status" value="1"/>
</dbReference>
<dbReference type="Gene3D" id="3.30.365.10">
    <property type="entry name" value="Aldehyde oxidase/xanthine dehydrogenase, molybdopterin binding domain"/>
    <property type="match status" value="4"/>
</dbReference>
<evidence type="ECO:0000313" key="6">
    <source>
        <dbReference type="EMBL" id="MBM7123372.1"/>
    </source>
</evidence>
<evidence type="ECO:0000256" key="4">
    <source>
        <dbReference type="SAM" id="MobiDB-lite"/>
    </source>
</evidence>
<dbReference type="PANTHER" id="PTHR11908">
    <property type="entry name" value="XANTHINE DEHYDROGENASE"/>
    <property type="match status" value="1"/>
</dbReference>
<feature type="region of interest" description="Disordered" evidence="4">
    <location>
        <begin position="143"/>
        <end position="164"/>
    </location>
</feature>
<dbReference type="Pfam" id="PF01315">
    <property type="entry name" value="Ald_Xan_dh_C"/>
    <property type="match status" value="1"/>
</dbReference>
<dbReference type="SMART" id="SM01008">
    <property type="entry name" value="Ald_Xan_dh_C"/>
    <property type="match status" value="1"/>
</dbReference>
<proteinExistence type="inferred from homology"/>
<dbReference type="InterPro" id="IPR036856">
    <property type="entry name" value="Ald_Oxase/Xan_DH_a/b_sf"/>
</dbReference>
<evidence type="ECO:0000259" key="5">
    <source>
        <dbReference type="SMART" id="SM01008"/>
    </source>
</evidence>
<dbReference type="Pfam" id="PF02738">
    <property type="entry name" value="MoCoBD_1"/>
    <property type="match status" value="1"/>
</dbReference>
<protein>
    <submittedName>
        <fullName evidence="6">Xanthine dehydrogenase family protein molybdopterin-binding subunit</fullName>
    </submittedName>
</protein>
<dbReference type="Proteomes" id="UP001430065">
    <property type="component" value="Unassembled WGS sequence"/>
</dbReference>
<dbReference type="Gene3D" id="3.90.1170.50">
    <property type="entry name" value="Aldehyde oxidase/xanthine dehydrogenase, a/b hammerhead"/>
    <property type="match status" value="1"/>
</dbReference>
<evidence type="ECO:0000313" key="7">
    <source>
        <dbReference type="Proteomes" id="UP001430065"/>
    </source>
</evidence>